<reference evidence="2 3" key="1">
    <citation type="journal article" date="2023" name="Nucleic Acids Res.">
        <title>The hologenome of Daphnia magna reveals possible DNA methylation and microbiome-mediated evolution of the host genome.</title>
        <authorList>
            <person name="Chaturvedi A."/>
            <person name="Li X."/>
            <person name="Dhandapani V."/>
            <person name="Marshall H."/>
            <person name="Kissane S."/>
            <person name="Cuenca-Cambronero M."/>
            <person name="Asole G."/>
            <person name="Calvet F."/>
            <person name="Ruiz-Romero M."/>
            <person name="Marangio P."/>
            <person name="Guigo R."/>
            <person name="Rago D."/>
            <person name="Mirbahai L."/>
            <person name="Eastwood N."/>
            <person name="Colbourne J.K."/>
            <person name="Zhou J."/>
            <person name="Mallon E."/>
            <person name="Orsini L."/>
        </authorList>
    </citation>
    <scope>NUCLEOTIDE SEQUENCE [LARGE SCALE GENOMIC DNA]</scope>
    <source>
        <strain evidence="2">LRV0_1</strain>
    </source>
</reference>
<organism evidence="2 3">
    <name type="scientific">Daphnia magna</name>
    <dbReference type="NCBI Taxonomy" id="35525"/>
    <lineage>
        <taxon>Eukaryota</taxon>
        <taxon>Metazoa</taxon>
        <taxon>Ecdysozoa</taxon>
        <taxon>Arthropoda</taxon>
        <taxon>Crustacea</taxon>
        <taxon>Branchiopoda</taxon>
        <taxon>Diplostraca</taxon>
        <taxon>Cladocera</taxon>
        <taxon>Anomopoda</taxon>
        <taxon>Daphniidae</taxon>
        <taxon>Daphnia</taxon>
    </lineage>
</organism>
<evidence type="ECO:0000256" key="1">
    <source>
        <dbReference type="SAM" id="MobiDB-lite"/>
    </source>
</evidence>
<proteinExistence type="predicted"/>
<name>A0ABQ9ZS60_9CRUS</name>
<gene>
    <name evidence="2" type="ORF">OUZ56_030735</name>
</gene>
<feature type="region of interest" description="Disordered" evidence="1">
    <location>
        <begin position="1"/>
        <end position="29"/>
    </location>
</feature>
<keyword evidence="3" id="KW-1185">Reference proteome</keyword>
<feature type="compositionally biased region" description="Basic residues" evidence="1">
    <location>
        <begin position="1"/>
        <end position="13"/>
    </location>
</feature>
<dbReference type="Proteomes" id="UP001234178">
    <property type="component" value="Unassembled WGS sequence"/>
</dbReference>
<evidence type="ECO:0000313" key="2">
    <source>
        <dbReference type="EMBL" id="KAK4015763.1"/>
    </source>
</evidence>
<accession>A0ABQ9ZS60</accession>
<dbReference type="EMBL" id="JAOYFB010000005">
    <property type="protein sequence ID" value="KAK4015763.1"/>
    <property type="molecule type" value="Genomic_DNA"/>
</dbReference>
<evidence type="ECO:0000313" key="3">
    <source>
        <dbReference type="Proteomes" id="UP001234178"/>
    </source>
</evidence>
<sequence>MHLRQVAMPRKRSNRADNTNNNNRLSDCHGTTSHSLSRLLLVFIGPNLHTIMEVFALSWLNA</sequence>
<protein>
    <submittedName>
        <fullName evidence="2">Uncharacterized protein</fullName>
    </submittedName>
</protein>
<comment type="caution">
    <text evidence="2">The sequence shown here is derived from an EMBL/GenBank/DDBJ whole genome shotgun (WGS) entry which is preliminary data.</text>
</comment>